<feature type="transmembrane region" description="Helical" evidence="10">
    <location>
        <begin position="160"/>
        <end position="189"/>
    </location>
</feature>
<feature type="transmembrane region" description="Helical" evidence="10">
    <location>
        <begin position="85"/>
        <end position="106"/>
    </location>
</feature>
<comment type="subcellular location">
    <subcellularLocation>
        <location evidence="10">Cell membrane</location>
    </subcellularLocation>
    <subcellularLocation>
        <location evidence="1">Endomembrane system</location>
        <topology evidence="1">Multi-pass membrane protein</topology>
    </subcellularLocation>
</comment>
<evidence type="ECO:0000313" key="14">
    <source>
        <dbReference type="Proteomes" id="UP000217171"/>
    </source>
</evidence>
<keyword evidence="4 10" id="KW-0328">Glycosyltransferase</keyword>
<dbReference type="OrthoDB" id="9776737at2"/>
<feature type="transmembrane region" description="Helical" evidence="10">
    <location>
        <begin position="201"/>
        <end position="221"/>
    </location>
</feature>
<comment type="pathway">
    <text evidence="2 10">Protein modification; protein glycosylation.</text>
</comment>
<dbReference type="Proteomes" id="UP000217171">
    <property type="component" value="Chromosome"/>
</dbReference>
<dbReference type="PANTHER" id="PTHR10050:SF46">
    <property type="entry name" value="PROTEIN O-MANNOSYL-TRANSFERASE 2"/>
    <property type="match status" value="1"/>
</dbReference>
<dbReference type="InterPro" id="IPR027005">
    <property type="entry name" value="PMT-like"/>
</dbReference>
<dbReference type="EMBL" id="CP016771">
    <property type="protein sequence ID" value="ASY13731.1"/>
    <property type="molecule type" value="Genomic_DNA"/>
</dbReference>
<dbReference type="InterPro" id="IPR032421">
    <property type="entry name" value="PMT_4TMC"/>
</dbReference>
<feature type="transmembrane region" description="Helical" evidence="10">
    <location>
        <begin position="345"/>
        <end position="364"/>
    </location>
</feature>
<protein>
    <recommendedName>
        <fullName evidence="9 10">Polyprenol-phosphate-mannose--protein mannosyltransferase</fullName>
        <ecNumber evidence="10">2.4.1.-</ecNumber>
    </recommendedName>
</protein>
<dbReference type="Pfam" id="PF02366">
    <property type="entry name" value="PMT"/>
    <property type="match status" value="1"/>
</dbReference>
<dbReference type="EC" id="2.4.1.-" evidence="10"/>
<feature type="transmembrane region" description="Helical" evidence="10">
    <location>
        <begin position="321"/>
        <end position="339"/>
    </location>
</feature>
<comment type="function">
    <text evidence="10">Protein O-mannosyltransferase that catalyzes the transfer of a single mannose residue from a polyprenol phospho-mannosyl lipidic donor to the hydroxyl group of selected serine and threonine residues in acceptor proteins.</text>
</comment>
<keyword evidence="10" id="KW-1003">Cell membrane</keyword>
<feature type="transmembrane region" description="Helical" evidence="10">
    <location>
        <begin position="6"/>
        <end position="25"/>
    </location>
</feature>
<dbReference type="PANTHER" id="PTHR10050">
    <property type="entry name" value="DOLICHYL-PHOSPHATE-MANNOSE--PROTEIN MANNOSYLTRANSFERASE"/>
    <property type="match status" value="1"/>
</dbReference>
<evidence type="ECO:0000256" key="6">
    <source>
        <dbReference type="ARBA" id="ARBA00022692"/>
    </source>
</evidence>
<keyword evidence="8 10" id="KW-0472">Membrane</keyword>
<feature type="transmembrane region" description="Helical" evidence="10">
    <location>
        <begin position="112"/>
        <end position="131"/>
    </location>
</feature>
<evidence type="ECO:0000256" key="5">
    <source>
        <dbReference type="ARBA" id="ARBA00022679"/>
    </source>
</evidence>
<dbReference type="GO" id="GO:0012505">
    <property type="term" value="C:endomembrane system"/>
    <property type="evidence" value="ECO:0007669"/>
    <property type="project" value="UniProtKB-SubCell"/>
</dbReference>
<keyword evidence="14" id="KW-1185">Reference proteome</keyword>
<comment type="similarity">
    <text evidence="3 10">Belongs to the glycosyltransferase 39 family.</text>
</comment>
<evidence type="ECO:0000256" key="2">
    <source>
        <dbReference type="ARBA" id="ARBA00004922"/>
    </source>
</evidence>
<keyword evidence="5 10" id="KW-0808">Transferase</keyword>
<keyword evidence="6 10" id="KW-0812">Transmembrane</keyword>
<dbReference type="GO" id="GO:0004169">
    <property type="term" value="F:dolichyl-phosphate-mannose-protein mannosyltransferase activity"/>
    <property type="evidence" value="ECO:0007669"/>
    <property type="project" value="UniProtKB-UniRule"/>
</dbReference>
<name>A0A249KAC2_9ACTN</name>
<keyword evidence="7 10" id="KW-1133">Transmembrane helix</keyword>
<feature type="domain" description="ArnT-like N-terminal" evidence="11">
    <location>
        <begin position="14"/>
        <end position="203"/>
    </location>
</feature>
<dbReference type="RefSeq" id="WP_095672705.1">
    <property type="nucleotide sequence ID" value="NZ_CP016771.1"/>
</dbReference>
<feature type="transmembrane region" description="Helical" evidence="10">
    <location>
        <begin position="376"/>
        <end position="402"/>
    </location>
</feature>
<evidence type="ECO:0000259" key="11">
    <source>
        <dbReference type="Pfam" id="PF02366"/>
    </source>
</evidence>
<evidence type="ECO:0000256" key="3">
    <source>
        <dbReference type="ARBA" id="ARBA00007222"/>
    </source>
</evidence>
<evidence type="ECO:0000256" key="4">
    <source>
        <dbReference type="ARBA" id="ARBA00022676"/>
    </source>
</evidence>
<dbReference type="AlphaFoldDB" id="A0A249KAC2"/>
<evidence type="ECO:0000313" key="13">
    <source>
        <dbReference type="EMBL" id="ASY13731.1"/>
    </source>
</evidence>
<evidence type="ECO:0000256" key="10">
    <source>
        <dbReference type="RuleBase" id="RU367007"/>
    </source>
</evidence>
<dbReference type="UniPathway" id="UPA00378"/>
<dbReference type="GO" id="GO:0005886">
    <property type="term" value="C:plasma membrane"/>
    <property type="evidence" value="ECO:0007669"/>
    <property type="project" value="UniProtKB-SubCell"/>
</dbReference>
<gene>
    <name evidence="13" type="ORF">B1s21160_05375</name>
</gene>
<dbReference type="Pfam" id="PF16192">
    <property type="entry name" value="PMT_4TMC"/>
    <property type="match status" value="1"/>
</dbReference>
<feature type="domain" description="Protein O-mannosyl-transferase C-terminal four TM" evidence="12">
    <location>
        <begin position="235"/>
        <end position="414"/>
    </location>
</feature>
<feature type="transmembrane region" description="Helical" evidence="10">
    <location>
        <begin position="136"/>
        <end position="154"/>
    </location>
</feature>
<evidence type="ECO:0000259" key="12">
    <source>
        <dbReference type="Pfam" id="PF16192"/>
    </source>
</evidence>
<evidence type="ECO:0000256" key="7">
    <source>
        <dbReference type="ARBA" id="ARBA00022989"/>
    </source>
</evidence>
<proteinExistence type="inferred from homology"/>
<organism evidence="13 14">
    <name type="scientific">Candidatus Nanopelagicus hibericus</name>
    <dbReference type="NCBI Taxonomy" id="1884915"/>
    <lineage>
        <taxon>Bacteria</taxon>
        <taxon>Bacillati</taxon>
        <taxon>Actinomycetota</taxon>
        <taxon>Actinomycetes</taxon>
        <taxon>Candidatus Nanopelagicales</taxon>
        <taxon>Candidatus Nanopelagicaceae</taxon>
        <taxon>Candidatus Nanopelagicus</taxon>
    </lineage>
</organism>
<dbReference type="KEGG" id="nhi:B1s21160_05375"/>
<dbReference type="InterPro" id="IPR003342">
    <property type="entry name" value="ArnT-like_N"/>
</dbReference>
<evidence type="ECO:0000256" key="1">
    <source>
        <dbReference type="ARBA" id="ARBA00004127"/>
    </source>
</evidence>
<sequence>MSTTRLKQILPISIITIFSLIIRLWHLNSPKGYIFDEVYYAKNANSLVQHGVELNEQGGADFIVHPPFGKWLIGIGIRIFGNNEFGWRIIPALVGTACVILIYLIAQRLFNSIFLSTTAALLMALDGLALVMSRVALLDIFLVFFILLCFYFILTNNLWLSGVVIGLAGASKWSAFFLIPLVIALTINWKNLQLNSLLRRIGQFVLVPLGVYLTTWSGWILSSNGWGRQSGSNLFTSLWKYHIEILNFHRDLSEEHAYAANPWSWLILGRPTSFYYESPKDCGAASCAQEILAIGTPALWWAGVFAIAVTLGLFIVSRDRIAAFILAGVAGTYLPWFFIQSRTMFYFYAISILPFLILALIYTFNWALKYKDYRKYIGVFLTIVAINFFYFLPIFLGIQIPYADWLDRMWLPSWI</sequence>
<reference evidence="13 14" key="1">
    <citation type="submission" date="2016-07" db="EMBL/GenBank/DDBJ databases">
        <title>High microdiversification within the ubiquitous acI lineage of Actinobacteria.</title>
        <authorList>
            <person name="Neuenschwander S.M."/>
            <person name="Salcher M."/>
            <person name="Ghai R."/>
            <person name="Pernthaler J."/>
        </authorList>
    </citation>
    <scope>NUCLEOTIDE SEQUENCE [LARGE SCALE GENOMIC DNA]</scope>
    <source>
        <strain evidence="13">MMS-21-160</strain>
    </source>
</reference>
<evidence type="ECO:0000256" key="9">
    <source>
        <dbReference type="ARBA" id="ARBA00093617"/>
    </source>
</evidence>
<feature type="transmembrane region" description="Helical" evidence="10">
    <location>
        <begin position="298"/>
        <end position="316"/>
    </location>
</feature>
<accession>A0A249KAC2</accession>
<evidence type="ECO:0000256" key="8">
    <source>
        <dbReference type="ARBA" id="ARBA00023136"/>
    </source>
</evidence>